<evidence type="ECO:0000259" key="1">
    <source>
        <dbReference type="Pfam" id="PF24855"/>
    </source>
</evidence>
<feature type="domain" description="DUF7729" evidence="1">
    <location>
        <begin position="36"/>
        <end position="87"/>
    </location>
</feature>
<dbReference type="Proteomes" id="UP000076532">
    <property type="component" value="Unassembled WGS sequence"/>
</dbReference>
<sequence length="144" mass="16489">MLNQLPPASALLRGKYRVRHAHRHHPDDNVPALPTPFPQPLDDIIIIDANFSRTRCEAFFFDMTTASTLRKCCPFSLLLQSSSEFTDVCIYLYSSSPPSDRVTNCYVEAAQTPFPSNFYFYHADGRTGRRWAWRQMARGGQRQG</sequence>
<dbReference type="Pfam" id="PF24855">
    <property type="entry name" value="DUF7729"/>
    <property type="match status" value="1"/>
</dbReference>
<evidence type="ECO:0000313" key="2">
    <source>
        <dbReference type="EMBL" id="KZP02683.1"/>
    </source>
</evidence>
<dbReference type="OrthoDB" id="2564812at2759"/>
<reference evidence="2 3" key="1">
    <citation type="journal article" date="2016" name="Mol. Biol. Evol.">
        <title>Comparative Genomics of Early-Diverging Mushroom-Forming Fungi Provides Insights into the Origins of Lignocellulose Decay Capabilities.</title>
        <authorList>
            <person name="Nagy L.G."/>
            <person name="Riley R."/>
            <person name="Tritt A."/>
            <person name="Adam C."/>
            <person name="Daum C."/>
            <person name="Floudas D."/>
            <person name="Sun H."/>
            <person name="Yadav J.S."/>
            <person name="Pangilinan J."/>
            <person name="Larsson K.H."/>
            <person name="Matsuura K."/>
            <person name="Barry K."/>
            <person name="Labutti K."/>
            <person name="Kuo R."/>
            <person name="Ohm R.A."/>
            <person name="Bhattacharya S.S."/>
            <person name="Shirouzu T."/>
            <person name="Yoshinaga Y."/>
            <person name="Martin F.M."/>
            <person name="Grigoriev I.V."/>
            <person name="Hibbett D.S."/>
        </authorList>
    </citation>
    <scope>NUCLEOTIDE SEQUENCE [LARGE SCALE GENOMIC DNA]</scope>
    <source>
        <strain evidence="2 3">CBS 109695</strain>
    </source>
</reference>
<gene>
    <name evidence="2" type="ORF">FIBSPDRAFT_1055711</name>
</gene>
<evidence type="ECO:0000313" key="3">
    <source>
        <dbReference type="Proteomes" id="UP000076532"/>
    </source>
</evidence>
<dbReference type="AlphaFoldDB" id="A0A167T8V9"/>
<proteinExistence type="predicted"/>
<organism evidence="2 3">
    <name type="scientific">Athelia psychrophila</name>
    <dbReference type="NCBI Taxonomy" id="1759441"/>
    <lineage>
        <taxon>Eukaryota</taxon>
        <taxon>Fungi</taxon>
        <taxon>Dikarya</taxon>
        <taxon>Basidiomycota</taxon>
        <taxon>Agaricomycotina</taxon>
        <taxon>Agaricomycetes</taxon>
        <taxon>Agaricomycetidae</taxon>
        <taxon>Atheliales</taxon>
        <taxon>Atheliaceae</taxon>
        <taxon>Athelia</taxon>
    </lineage>
</organism>
<protein>
    <recommendedName>
        <fullName evidence="1">DUF7729 domain-containing protein</fullName>
    </recommendedName>
</protein>
<accession>A0A167T8V9</accession>
<name>A0A167T8V9_9AGAM</name>
<dbReference type="EMBL" id="KV418369">
    <property type="protein sequence ID" value="KZP02683.1"/>
    <property type="molecule type" value="Genomic_DNA"/>
</dbReference>
<keyword evidence="3" id="KW-1185">Reference proteome</keyword>
<dbReference type="InterPro" id="IPR056146">
    <property type="entry name" value="DUF7729"/>
</dbReference>